<feature type="transmembrane region" description="Helical" evidence="4">
    <location>
        <begin position="12"/>
        <end position="33"/>
    </location>
</feature>
<dbReference type="OrthoDB" id="2094445at2759"/>
<dbReference type="GO" id="GO:0015986">
    <property type="term" value="P:proton motive force-driven ATP synthesis"/>
    <property type="evidence" value="ECO:0007669"/>
    <property type="project" value="TreeGrafter"/>
</dbReference>
<dbReference type="GeneID" id="35598895"/>
<evidence type="ECO:0000256" key="1">
    <source>
        <dbReference type="ARBA" id="ARBA00004325"/>
    </source>
</evidence>
<proteinExistence type="predicted"/>
<dbReference type="Pfam" id="PF11022">
    <property type="entry name" value="ATP19"/>
    <property type="match status" value="1"/>
</dbReference>
<keyword evidence="4" id="KW-1133">Transmembrane helix</keyword>
<dbReference type="Proteomes" id="UP000225277">
    <property type="component" value="Unassembled WGS sequence"/>
</dbReference>
<dbReference type="RefSeq" id="XP_023624752.1">
    <property type="nucleotide sequence ID" value="XM_023768984.1"/>
</dbReference>
<dbReference type="PANTHER" id="PTHR28074">
    <property type="entry name" value="ATP SYNTHASE SUBUNIT K, MITOCHONDRIAL"/>
    <property type="match status" value="1"/>
</dbReference>
<evidence type="ECO:0000256" key="3">
    <source>
        <dbReference type="ARBA" id="ARBA00023136"/>
    </source>
</evidence>
<gene>
    <name evidence="5" type="ORF">RCC_03697</name>
</gene>
<name>A0A2D3UQA9_9PEZI</name>
<evidence type="ECO:0000313" key="6">
    <source>
        <dbReference type="Proteomes" id="UP000225277"/>
    </source>
</evidence>
<keyword evidence="3 4" id="KW-0472">Membrane</keyword>
<comment type="subcellular location">
    <subcellularLocation>
        <location evidence="1">Mitochondrion membrane</location>
    </subcellularLocation>
</comment>
<evidence type="ECO:0008006" key="7">
    <source>
        <dbReference type="Google" id="ProtNLM"/>
    </source>
</evidence>
<evidence type="ECO:0000256" key="2">
    <source>
        <dbReference type="ARBA" id="ARBA00023128"/>
    </source>
</evidence>
<dbReference type="InterPro" id="IPR021278">
    <property type="entry name" value="ATP19"/>
</dbReference>
<evidence type="ECO:0000256" key="4">
    <source>
        <dbReference type="SAM" id="Phobius"/>
    </source>
</evidence>
<accession>A0A2D3UQA9</accession>
<dbReference type="GO" id="GO:0031966">
    <property type="term" value="C:mitochondrial membrane"/>
    <property type="evidence" value="ECO:0007669"/>
    <property type="project" value="UniProtKB-SubCell"/>
</dbReference>
<evidence type="ECO:0000313" key="5">
    <source>
        <dbReference type="EMBL" id="CZT17861.1"/>
    </source>
</evidence>
<dbReference type="PANTHER" id="PTHR28074:SF1">
    <property type="entry name" value="ATP SYNTHASE SUBUNIT K, MITOCHONDRIAL"/>
    <property type="match status" value="1"/>
</dbReference>
<dbReference type="STRING" id="112498.A0A2D3UQA9"/>
<dbReference type="EMBL" id="FJUY01000004">
    <property type="protein sequence ID" value="CZT17861.1"/>
    <property type="molecule type" value="Genomic_DNA"/>
</dbReference>
<keyword evidence="6" id="KW-1185">Reference proteome</keyword>
<sequence length="71" mass="7819">MVAYYEIFGQKVGSHILSIGVLSTMFVGTWAMAGGKKSPASNTPPINASSKDEENFIQQFLKEAEKDEKKH</sequence>
<keyword evidence="4" id="KW-0812">Transmembrane</keyword>
<reference evidence="5 6" key="1">
    <citation type="submission" date="2016-03" db="EMBL/GenBank/DDBJ databases">
        <authorList>
            <person name="Ploux O."/>
        </authorList>
    </citation>
    <scope>NUCLEOTIDE SEQUENCE [LARGE SCALE GENOMIC DNA]</scope>
    <source>
        <strain evidence="5 6">URUG2</strain>
    </source>
</reference>
<protein>
    <recommendedName>
        <fullName evidence="7">ATP synthase subunit K, mitochondrial</fullName>
    </recommendedName>
</protein>
<dbReference type="AlphaFoldDB" id="A0A2D3UQA9"/>
<keyword evidence="2" id="KW-0496">Mitochondrion</keyword>
<organism evidence="5 6">
    <name type="scientific">Ramularia collo-cygni</name>
    <dbReference type="NCBI Taxonomy" id="112498"/>
    <lineage>
        <taxon>Eukaryota</taxon>
        <taxon>Fungi</taxon>
        <taxon>Dikarya</taxon>
        <taxon>Ascomycota</taxon>
        <taxon>Pezizomycotina</taxon>
        <taxon>Dothideomycetes</taxon>
        <taxon>Dothideomycetidae</taxon>
        <taxon>Mycosphaerellales</taxon>
        <taxon>Mycosphaerellaceae</taxon>
        <taxon>Ramularia</taxon>
    </lineage>
</organism>